<reference evidence="5 6" key="1">
    <citation type="submission" date="2020-08" db="EMBL/GenBank/DDBJ databases">
        <title>Functional genomics of gut bacteria from endangered species of beetles.</title>
        <authorList>
            <person name="Carlos-Shanley C."/>
        </authorList>
    </citation>
    <scope>NUCLEOTIDE SEQUENCE [LARGE SCALE GENOMIC DNA]</scope>
    <source>
        <strain evidence="5 6">S00179</strain>
    </source>
</reference>
<evidence type="ECO:0000259" key="3">
    <source>
        <dbReference type="Pfam" id="PF13598"/>
    </source>
</evidence>
<sequence length="553" mass="60969">MPFRIHPLMIALAGALASTSLLAAPQVADSRISAVTVYTDRAIVTRTATLQLPAGQHEIALEQLPLRIDDNSLQASLSASAAATLLDVSSAPQVSPPSQDNRLQQLDAQLRDIERQEREISDRGSVLENQKQFLADIQASSTKPGKNQALPSIEELKNLLQLSEGNLGHILEEQRKLDQQGEELQQRKQELENQRSHLAGDGTHYKRAILRVALEKPAQVQLQLSYTLYDASWRPAYDARLRDGEKQIEMTYQGIVRQSSGEDWTDVDLTLSTARPNLGSNVPALSPWFVDTAMDRAKMLNSIAMPAPAAPTMAMEVKKAQRFAADEKMAAADALAEMPAAVAEVSGATTSASFHIPTRATLNSDGSSQKVSIAQFKLPATFRYLATPSLREAAYLQADTRNASDYPLLPGTLNTYLGNTFVASGQLRAVMPGETFELALGGDEALSIKRKLVNRYTDYTGLTGGRKRVTYEFRIDAQNNHKTEQRLQFKDQLPVSRNEQIKVALLEPQGQAVTQEDDGKLLWDWQLKPGEKRSTTFKFSVEYPKELEVSGLD</sequence>
<feature type="coiled-coil region" evidence="1">
    <location>
        <begin position="170"/>
        <end position="201"/>
    </location>
</feature>
<evidence type="ECO:0000256" key="1">
    <source>
        <dbReference type="SAM" id="Coils"/>
    </source>
</evidence>
<evidence type="ECO:0000313" key="5">
    <source>
        <dbReference type="EMBL" id="MBB4867322.1"/>
    </source>
</evidence>
<evidence type="ECO:0000313" key="6">
    <source>
        <dbReference type="Proteomes" id="UP000566995"/>
    </source>
</evidence>
<comment type="caution">
    <text evidence="5">The sequence shown here is derived from an EMBL/GenBank/DDBJ whole genome shotgun (WGS) entry which is preliminary data.</text>
</comment>
<dbReference type="EMBL" id="JACHLI010000038">
    <property type="protein sequence ID" value="MBB4867322.1"/>
    <property type="molecule type" value="Genomic_DNA"/>
</dbReference>
<dbReference type="Pfam" id="PF13598">
    <property type="entry name" value="DUF4139"/>
    <property type="match status" value="1"/>
</dbReference>
<dbReference type="InterPro" id="IPR037291">
    <property type="entry name" value="DUF4139"/>
</dbReference>
<dbReference type="InterPro" id="IPR011935">
    <property type="entry name" value="CHP02231"/>
</dbReference>
<organism evidence="5 6">
    <name type="scientific">Pseudomonas nitroreducens</name>
    <dbReference type="NCBI Taxonomy" id="46680"/>
    <lineage>
        <taxon>Bacteria</taxon>
        <taxon>Pseudomonadati</taxon>
        <taxon>Pseudomonadota</taxon>
        <taxon>Gammaproteobacteria</taxon>
        <taxon>Pseudomonadales</taxon>
        <taxon>Pseudomonadaceae</taxon>
        <taxon>Pseudomonas</taxon>
    </lineage>
</organism>
<dbReference type="Pfam" id="PF13600">
    <property type="entry name" value="DUF4140"/>
    <property type="match status" value="1"/>
</dbReference>
<feature type="chain" id="PRO_5030770438" evidence="2">
    <location>
        <begin position="24"/>
        <end position="553"/>
    </location>
</feature>
<keyword evidence="1" id="KW-0175">Coiled coil</keyword>
<dbReference type="RefSeq" id="WP_260403314.1">
    <property type="nucleotide sequence ID" value="NZ_JACHLI010000038.1"/>
</dbReference>
<accession>A0A7W7P5I2</accession>
<dbReference type="Gene3D" id="2.60.40.2960">
    <property type="match status" value="1"/>
</dbReference>
<dbReference type="NCBIfam" id="TIGR02231">
    <property type="entry name" value="mucoidy inhibitor MuiA family protein"/>
    <property type="match status" value="1"/>
</dbReference>
<evidence type="ECO:0000259" key="4">
    <source>
        <dbReference type="Pfam" id="PF13600"/>
    </source>
</evidence>
<gene>
    <name evidence="5" type="ORF">HNP46_006233</name>
</gene>
<dbReference type="AlphaFoldDB" id="A0A7W7P5I2"/>
<dbReference type="PANTHER" id="PTHR31005:SF8">
    <property type="entry name" value="DUF4139 DOMAIN-CONTAINING PROTEIN"/>
    <property type="match status" value="1"/>
</dbReference>
<feature type="signal peptide" evidence="2">
    <location>
        <begin position="1"/>
        <end position="23"/>
    </location>
</feature>
<evidence type="ECO:0000256" key="2">
    <source>
        <dbReference type="SAM" id="SignalP"/>
    </source>
</evidence>
<dbReference type="InterPro" id="IPR025554">
    <property type="entry name" value="DUF4140"/>
</dbReference>
<keyword evidence="2" id="KW-0732">Signal</keyword>
<dbReference type="Proteomes" id="UP000566995">
    <property type="component" value="Unassembled WGS sequence"/>
</dbReference>
<feature type="domain" description="DUF4139" evidence="3">
    <location>
        <begin position="222"/>
        <end position="545"/>
    </location>
</feature>
<protein>
    <submittedName>
        <fullName evidence="5">Uncharacterized protein (TIGR02231 family)</fullName>
    </submittedName>
</protein>
<name>A0A7W7P5I2_PSENT</name>
<dbReference type="PANTHER" id="PTHR31005">
    <property type="entry name" value="DUF4139 DOMAIN-CONTAINING PROTEIN"/>
    <property type="match status" value="1"/>
</dbReference>
<proteinExistence type="predicted"/>
<feature type="domain" description="DUF4140" evidence="4">
    <location>
        <begin position="35"/>
        <end position="134"/>
    </location>
</feature>